<dbReference type="EMBL" id="BMYV01000002">
    <property type="protein sequence ID" value="GGX71942.1"/>
    <property type="molecule type" value="Genomic_DNA"/>
</dbReference>
<keyword evidence="1" id="KW-0732">Signal</keyword>
<evidence type="ECO:0008006" key="4">
    <source>
        <dbReference type="Google" id="ProtNLM"/>
    </source>
</evidence>
<evidence type="ECO:0000256" key="1">
    <source>
        <dbReference type="SAM" id="SignalP"/>
    </source>
</evidence>
<sequence length="157" mass="17133">MGRISIGKRHQIKTVMLGWLSFCLLAPVVSTAQAFTAVAQTTPAISRSAPLARDASTFEIDKALNAACRKSGQPNSAITREACLCVTHVLKYELTLPDYRVAARIYGASGDRTQLYTTLRREGASTAQIALAEGLERDLIMASDFRERCATAKAYYK</sequence>
<organism evidence="2 3">
    <name type="scientific">Litorimonas cladophorae</name>
    <dbReference type="NCBI Taxonomy" id="1220491"/>
    <lineage>
        <taxon>Bacteria</taxon>
        <taxon>Pseudomonadati</taxon>
        <taxon>Pseudomonadota</taxon>
        <taxon>Alphaproteobacteria</taxon>
        <taxon>Maricaulales</taxon>
        <taxon>Robiginitomaculaceae</taxon>
    </lineage>
</organism>
<dbReference type="RefSeq" id="WP_189585895.1">
    <property type="nucleotide sequence ID" value="NZ_BMYV01000002.1"/>
</dbReference>
<dbReference type="AlphaFoldDB" id="A0A918NGR7"/>
<feature type="chain" id="PRO_5037205436" description="UrcA family protein" evidence="1">
    <location>
        <begin position="35"/>
        <end position="157"/>
    </location>
</feature>
<gene>
    <name evidence="2" type="ORF">GCM10011309_22710</name>
</gene>
<evidence type="ECO:0000313" key="3">
    <source>
        <dbReference type="Proteomes" id="UP000600865"/>
    </source>
</evidence>
<proteinExistence type="predicted"/>
<protein>
    <recommendedName>
        <fullName evidence="4">UrcA family protein</fullName>
    </recommendedName>
</protein>
<comment type="caution">
    <text evidence="2">The sequence shown here is derived from an EMBL/GenBank/DDBJ whole genome shotgun (WGS) entry which is preliminary data.</text>
</comment>
<keyword evidence="3" id="KW-1185">Reference proteome</keyword>
<reference evidence="2 3" key="1">
    <citation type="journal article" date="2014" name="Int. J. Syst. Evol. Microbiol.">
        <title>Complete genome sequence of Corynebacterium casei LMG S-19264T (=DSM 44701T), isolated from a smear-ripened cheese.</title>
        <authorList>
            <consortium name="US DOE Joint Genome Institute (JGI-PGF)"/>
            <person name="Walter F."/>
            <person name="Albersmeier A."/>
            <person name="Kalinowski J."/>
            <person name="Ruckert C."/>
        </authorList>
    </citation>
    <scope>NUCLEOTIDE SEQUENCE [LARGE SCALE GENOMIC DNA]</scope>
    <source>
        <strain evidence="2 3">KCTC 23968</strain>
    </source>
</reference>
<feature type="signal peptide" evidence="1">
    <location>
        <begin position="1"/>
        <end position="34"/>
    </location>
</feature>
<evidence type="ECO:0000313" key="2">
    <source>
        <dbReference type="EMBL" id="GGX71942.1"/>
    </source>
</evidence>
<accession>A0A918NGR7</accession>
<name>A0A918NGR7_9PROT</name>
<dbReference type="Proteomes" id="UP000600865">
    <property type="component" value="Unassembled WGS sequence"/>
</dbReference>